<dbReference type="EnsemblPlants" id="AVESA.00010b.r2.2DG0384060.1">
    <property type="protein sequence ID" value="AVESA.00010b.r2.2DG0384060.1.CDS"/>
    <property type="gene ID" value="AVESA.00010b.r2.2DG0384060"/>
</dbReference>
<keyword evidence="2" id="KW-1185">Reference proteome</keyword>
<evidence type="ECO:0000313" key="1">
    <source>
        <dbReference type="EnsemblPlants" id="AVESA.00010b.r2.2DG0384060.1.CDS"/>
    </source>
</evidence>
<proteinExistence type="predicted"/>
<reference evidence="1" key="1">
    <citation type="submission" date="2021-05" db="EMBL/GenBank/DDBJ databases">
        <authorList>
            <person name="Scholz U."/>
            <person name="Mascher M."/>
            <person name="Fiebig A."/>
        </authorList>
    </citation>
    <scope>NUCLEOTIDE SEQUENCE [LARGE SCALE GENOMIC DNA]</scope>
</reference>
<organism evidence="1 2">
    <name type="scientific">Avena sativa</name>
    <name type="common">Oat</name>
    <dbReference type="NCBI Taxonomy" id="4498"/>
    <lineage>
        <taxon>Eukaryota</taxon>
        <taxon>Viridiplantae</taxon>
        <taxon>Streptophyta</taxon>
        <taxon>Embryophyta</taxon>
        <taxon>Tracheophyta</taxon>
        <taxon>Spermatophyta</taxon>
        <taxon>Magnoliopsida</taxon>
        <taxon>Liliopsida</taxon>
        <taxon>Poales</taxon>
        <taxon>Poaceae</taxon>
        <taxon>BOP clade</taxon>
        <taxon>Pooideae</taxon>
        <taxon>Poodae</taxon>
        <taxon>Poeae</taxon>
        <taxon>Poeae Chloroplast Group 1 (Aveneae type)</taxon>
        <taxon>Aveninae</taxon>
        <taxon>Avena</taxon>
    </lineage>
</organism>
<accession>A0ACD5V5K6</accession>
<dbReference type="Proteomes" id="UP001732700">
    <property type="component" value="Chromosome 2D"/>
</dbReference>
<protein>
    <submittedName>
        <fullName evidence="1">Uncharacterized protein</fullName>
    </submittedName>
</protein>
<reference evidence="1" key="2">
    <citation type="submission" date="2025-09" db="UniProtKB">
        <authorList>
            <consortium name="EnsemblPlants"/>
        </authorList>
    </citation>
    <scope>IDENTIFICATION</scope>
</reference>
<sequence>MDDDGSNLVFDFEGTLEARSDSIVMGSASASDALGPAMVGVQHDQGRGSGSFRQIVCRHWLRGLCMKGESCGYLHQYDQDRLSVCHFFRAYGCCRAQDCIFKHNAEDVKECSMYNMGFCPNGPGCQYRHVKKPGPPPPVEEVVKKLQQMNSLYYGSSSGIYQPSDNNNNQQEKPPVQHGTVLKNQNLVAHATPTMQQRAAHHVQTAHPHHVPPPHIQQQQQNAQVQGVRNGSSNQATITASPLPQGQSRYSIVKSCNRENLEKYIQQGVWASKKGVMMSF</sequence>
<name>A0ACD5V5K6_AVESA</name>
<evidence type="ECO:0000313" key="2">
    <source>
        <dbReference type="Proteomes" id="UP001732700"/>
    </source>
</evidence>